<keyword evidence="1" id="KW-0812">Transmembrane</keyword>
<feature type="transmembrane region" description="Helical" evidence="1">
    <location>
        <begin position="207"/>
        <end position="230"/>
    </location>
</feature>
<dbReference type="OrthoDB" id="100715at2157"/>
<organism evidence="2 3">
    <name type="scientific">Haloferax larsenii</name>
    <dbReference type="NCBI Taxonomy" id="302484"/>
    <lineage>
        <taxon>Archaea</taxon>
        <taxon>Methanobacteriati</taxon>
        <taxon>Methanobacteriota</taxon>
        <taxon>Stenosarchaea group</taxon>
        <taxon>Halobacteria</taxon>
        <taxon>Halobacteriales</taxon>
        <taxon>Haloferacaceae</taxon>
        <taxon>Haloferax</taxon>
    </lineage>
</organism>
<keyword evidence="1" id="KW-1133">Transmembrane helix</keyword>
<evidence type="ECO:0000313" key="3">
    <source>
        <dbReference type="Proteomes" id="UP000183894"/>
    </source>
</evidence>
<sequence>MPRFTQRIADGWEHALDITPLTLIPILFACLEIDKIQSVLAHDGVYFGVQFGFPHAVGTVWSFVSAPTSGLTVRFGIVDGMSPTILLLVAATVVVKSALTAGYFGSVASYLERGSYDFFAHVRAYFVPFLLLGVLPFLVLLPLAAGVGFHSGGFGGGIAVLFVASMVVFLGVSYLFYATPYLLVLRELGLVAALQESYSLAVRGGSYVSYFLGYVAFTACVSLVASAMVVNIPVVGLLVGIVGGSLLGLALNIATMRFVADIDPESPTLVEWEPSDGDDSSHPA</sequence>
<gene>
    <name evidence="2" type="ORF">SAMN04488691_104277</name>
</gene>
<proteinExistence type="predicted"/>
<reference evidence="2 3" key="1">
    <citation type="submission" date="2016-10" db="EMBL/GenBank/DDBJ databases">
        <authorList>
            <person name="de Groot N.N."/>
        </authorList>
    </citation>
    <scope>NUCLEOTIDE SEQUENCE [LARGE SCALE GENOMIC DNA]</scope>
    <source>
        <strain evidence="2 3">CDM_5</strain>
    </source>
</reference>
<dbReference type="EMBL" id="FOAD01000004">
    <property type="protein sequence ID" value="SEL41966.1"/>
    <property type="molecule type" value="Genomic_DNA"/>
</dbReference>
<dbReference type="PROSITE" id="PS51257">
    <property type="entry name" value="PROKAR_LIPOPROTEIN"/>
    <property type="match status" value="1"/>
</dbReference>
<dbReference type="Proteomes" id="UP000183894">
    <property type="component" value="Unassembled WGS sequence"/>
</dbReference>
<feature type="transmembrane region" description="Helical" evidence="1">
    <location>
        <begin position="154"/>
        <end position="177"/>
    </location>
</feature>
<evidence type="ECO:0000256" key="1">
    <source>
        <dbReference type="SAM" id="Phobius"/>
    </source>
</evidence>
<keyword evidence="1" id="KW-0472">Membrane</keyword>
<accession>A0A1H7Q2A6</accession>
<dbReference type="AlphaFoldDB" id="A0A1H7Q2A6"/>
<dbReference type="RefSeq" id="WP_074793980.1">
    <property type="nucleotide sequence ID" value="NZ_FOAD01000004.1"/>
</dbReference>
<feature type="transmembrane region" description="Helical" evidence="1">
    <location>
        <begin position="125"/>
        <end position="147"/>
    </location>
</feature>
<name>A0A1H7Q2A6_HALLR</name>
<protein>
    <submittedName>
        <fullName evidence="2">Uncharacterized protein</fullName>
    </submittedName>
</protein>
<feature type="transmembrane region" description="Helical" evidence="1">
    <location>
        <begin position="237"/>
        <end position="260"/>
    </location>
</feature>
<feature type="transmembrane region" description="Helical" evidence="1">
    <location>
        <begin position="84"/>
        <end position="105"/>
    </location>
</feature>
<evidence type="ECO:0000313" key="2">
    <source>
        <dbReference type="EMBL" id="SEL41966.1"/>
    </source>
</evidence>